<dbReference type="PANTHER" id="PTHR43618:SF8">
    <property type="entry name" value="7ALPHA-HYDROXYSTEROID DEHYDROGENASE"/>
    <property type="match status" value="1"/>
</dbReference>
<dbReference type="PRINTS" id="PR00080">
    <property type="entry name" value="SDRFAMILY"/>
</dbReference>
<dbReference type="EC" id="1.1.1.47" evidence="4"/>
<sequence length="262" mass="28394">MEGKEILEELFNLKDKVAIVTGGGRGLGKEMAIALAEAGAKVVVCSRNLPACEEVKTLLENSGTEALAVSCDIQLKEDIQKVIDLTLEKFNRIDILINNSGTSWTGPFTEIPEEKWDKVMDVNVKGTFLFSQEAAKIMMKQKSGKIINIASVSGFGGTPTVVMNTVPYNTSKGAVITFTKDLAVKLARHNIQVNAIAPGFFPTKITQELFKEQGDQLKYMIPSERFGQAEDLKGAAIFLASNASNYINGHVLVIDGGIRALV</sequence>
<dbReference type="FunFam" id="3.40.50.720:FF:000240">
    <property type="entry name" value="SDR family oxidoreductase"/>
    <property type="match status" value="1"/>
</dbReference>
<comment type="caution">
    <text evidence="4">The sequence shown here is derived from an EMBL/GenBank/DDBJ whole genome shotgun (WGS) entry which is preliminary data.</text>
</comment>
<reference evidence="4 5" key="1">
    <citation type="submission" date="2018-10" db="EMBL/GenBank/DDBJ databases">
        <title>Falsibacillus sp. genome draft.</title>
        <authorList>
            <person name="Shi S."/>
        </authorList>
    </citation>
    <scope>NUCLEOTIDE SEQUENCE [LARGE SCALE GENOMIC DNA]</scope>
    <source>
        <strain evidence="4 5">GY 10110</strain>
    </source>
</reference>
<dbReference type="GO" id="GO:0047936">
    <property type="term" value="F:glucose 1-dehydrogenase [NAD(P)+] activity"/>
    <property type="evidence" value="ECO:0007669"/>
    <property type="project" value="UniProtKB-EC"/>
</dbReference>
<name>A0A3L7K6H2_9BACI</name>
<accession>A0A3L7K6H2</accession>
<evidence type="ECO:0000256" key="3">
    <source>
        <dbReference type="ARBA" id="ARBA00023002"/>
    </source>
</evidence>
<proteinExistence type="inferred from homology"/>
<keyword evidence="2" id="KW-0521">NADP</keyword>
<dbReference type="GO" id="GO:0005975">
    <property type="term" value="P:carbohydrate metabolic process"/>
    <property type="evidence" value="ECO:0007669"/>
    <property type="project" value="UniProtKB-ARBA"/>
</dbReference>
<dbReference type="OrthoDB" id="9803333at2"/>
<dbReference type="InterPro" id="IPR002347">
    <property type="entry name" value="SDR_fam"/>
</dbReference>
<dbReference type="InterPro" id="IPR052178">
    <property type="entry name" value="Sec_Metab_Biosynth_SDR"/>
</dbReference>
<comment type="similarity">
    <text evidence="1">Belongs to the short-chain dehydrogenases/reductases (SDR) family.</text>
</comment>
<dbReference type="PANTHER" id="PTHR43618">
    <property type="entry name" value="7-ALPHA-HYDROXYSTEROID DEHYDROGENASE"/>
    <property type="match status" value="1"/>
</dbReference>
<dbReference type="PRINTS" id="PR00081">
    <property type="entry name" value="GDHRDH"/>
</dbReference>
<dbReference type="EMBL" id="RCVZ01000004">
    <property type="protein sequence ID" value="RLQ96302.1"/>
    <property type="molecule type" value="Genomic_DNA"/>
</dbReference>
<dbReference type="NCBIfam" id="NF005559">
    <property type="entry name" value="PRK07231.1"/>
    <property type="match status" value="1"/>
</dbReference>
<organism evidence="4 5">
    <name type="scientific">Falsibacillus albus</name>
    <dbReference type="NCBI Taxonomy" id="2478915"/>
    <lineage>
        <taxon>Bacteria</taxon>
        <taxon>Bacillati</taxon>
        <taxon>Bacillota</taxon>
        <taxon>Bacilli</taxon>
        <taxon>Bacillales</taxon>
        <taxon>Bacillaceae</taxon>
        <taxon>Falsibacillus</taxon>
    </lineage>
</organism>
<evidence type="ECO:0000256" key="1">
    <source>
        <dbReference type="ARBA" id="ARBA00006484"/>
    </source>
</evidence>
<dbReference type="Pfam" id="PF13561">
    <property type="entry name" value="adh_short_C2"/>
    <property type="match status" value="1"/>
</dbReference>
<dbReference type="NCBIfam" id="NF006070">
    <property type="entry name" value="PRK08213.1"/>
    <property type="match status" value="1"/>
</dbReference>
<dbReference type="SUPFAM" id="SSF51735">
    <property type="entry name" value="NAD(P)-binding Rossmann-fold domains"/>
    <property type="match status" value="1"/>
</dbReference>
<protein>
    <submittedName>
        <fullName evidence="4">Glucose 1-dehydrogenase</fullName>
        <ecNumber evidence="4">1.1.1.47</ecNumber>
    </submittedName>
</protein>
<dbReference type="Gene3D" id="3.40.50.720">
    <property type="entry name" value="NAD(P)-binding Rossmann-like Domain"/>
    <property type="match status" value="1"/>
</dbReference>
<dbReference type="AlphaFoldDB" id="A0A3L7K6H2"/>
<evidence type="ECO:0000313" key="4">
    <source>
        <dbReference type="EMBL" id="RLQ96302.1"/>
    </source>
</evidence>
<dbReference type="Proteomes" id="UP000276770">
    <property type="component" value="Unassembled WGS sequence"/>
</dbReference>
<dbReference type="RefSeq" id="WP_121680155.1">
    <property type="nucleotide sequence ID" value="NZ_RCVZ01000004.1"/>
</dbReference>
<keyword evidence="5" id="KW-1185">Reference proteome</keyword>
<dbReference type="InterPro" id="IPR036291">
    <property type="entry name" value="NAD(P)-bd_dom_sf"/>
</dbReference>
<gene>
    <name evidence="4" type="ORF">D9X91_08440</name>
</gene>
<keyword evidence="3 4" id="KW-0560">Oxidoreductase</keyword>
<evidence type="ECO:0000256" key="2">
    <source>
        <dbReference type="ARBA" id="ARBA00022857"/>
    </source>
</evidence>
<evidence type="ECO:0000313" key="5">
    <source>
        <dbReference type="Proteomes" id="UP000276770"/>
    </source>
</evidence>